<organism evidence="1 2">
    <name type="scientific">Trapa incisa</name>
    <dbReference type="NCBI Taxonomy" id="236973"/>
    <lineage>
        <taxon>Eukaryota</taxon>
        <taxon>Viridiplantae</taxon>
        <taxon>Streptophyta</taxon>
        <taxon>Embryophyta</taxon>
        <taxon>Tracheophyta</taxon>
        <taxon>Spermatophyta</taxon>
        <taxon>Magnoliopsida</taxon>
        <taxon>eudicotyledons</taxon>
        <taxon>Gunneridae</taxon>
        <taxon>Pentapetalae</taxon>
        <taxon>rosids</taxon>
        <taxon>malvids</taxon>
        <taxon>Myrtales</taxon>
        <taxon>Lythraceae</taxon>
        <taxon>Trapa</taxon>
    </lineage>
</organism>
<evidence type="ECO:0000313" key="2">
    <source>
        <dbReference type="Proteomes" id="UP001345219"/>
    </source>
</evidence>
<dbReference type="EMBL" id="JAXIOK010000022">
    <property type="protein sequence ID" value="KAK4743631.1"/>
    <property type="molecule type" value="Genomic_DNA"/>
</dbReference>
<protein>
    <recommendedName>
        <fullName evidence="3">COX assembly mitochondrial protein</fullName>
    </recommendedName>
</protein>
<proteinExistence type="predicted"/>
<sequence length="142" mass="15584">MGKLFIRYEIKGEEILSDGYSLNSDRSLVEIASPSEQSFFNVQSGTSFSLEGLYPKAMVIGPCDRLHQALCECHRKIPAGIDREIACRQLNRALAECLVSEACPKEMEAVRSLCSSGGTALKRSQCQQAQLALSICISSHQQ</sequence>
<comment type="caution">
    <text evidence="1">The sequence shown here is derived from an EMBL/GenBank/DDBJ whole genome shotgun (WGS) entry which is preliminary data.</text>
</comment>
<accession>A0AAN7JAJ9</accession>
<reference evidence="1 2" key="1">
    <citation type="journal article" date="2023" name="Hortic Res">
        <title>Pangenome of water caltrop reveals structural variations and asymmetric subgenome divergence after allopolyploidization.</title>
        <authorList>
            <person name="Zhang X."/>
            <person name="Chen Y."/>
            <person name="Wang L."/>
            <person name="Yuan Y."/>
            <person name="Fang M."/>
            <person name="Shi L."/>
            <person name="Lu R."/>
            <person name="Comes H.P."/>
            <person name="Ma Y."/>
            <person name="Chen Y."/>
            <person name="Huang G."/>
            <person name="Zhou Y."/>
            <person name="Zheng Z."/>
            <person name="Qiu Y."/>
        </authorList>
    </citation>
    <scope>NUCLEOTIDE SEQUENCE [LARGE SCALE GENOMIC DNA]</scope>
    <source>
        <tissue evidence="1">Roots</tissue>
    </source>
</reference>
<name>A0AAN7JAJ9_9MYRT</name>
<dbReference type="AlphaFoldDB" id="A0AAN7JAJ9"/>
<dbReference type="Proteomes" id="UP001345219">
    <property type="component" value="Chromosome 9"/>
</dbReference>
<evidence type="ECO:0008006" key="3">
    <source>
        <dbReference type="Google" id="ProtNLM"/>
    </source>
</evidence>
<gene>
    <name evidence="1" type="ORF">SAY87_009943</name>
</gene>
<evidence type="ECO:0000313" key="1">
    <source>
        <dbReference type="EMBL" id="KAK4743631.1"/>
    </source>
</evidence>
<keyword evidence="2" id="KW-1185">Reference proteome</keyword>